<dbReference type="Gene3D" id="2.60.120.10">
    <property type="entry name" value="Jelly Rolls"/>
    <property type="match status" value="1"/>
</dbReference>
<dbReference type="EMBL" id="JBEPAZ010000004">
    <property type="protein sequence ID" value="MER6427514.1"/>
    <property type="molecule type" value="Genomic_DNA"/>
</dbReference>
<dbReference type="CDD" id="cd00038">
    <property type="entry name" value="CAP_ED"/>
    <property type="match status" value="1"/>
</dbReference>
<evidence type="ECO:0000259" key="5">
    <source>
        <dbReference type="PROSITE" id="PS51063"/>
    </source>
</evidence>
<dbReference type="PROSITE" id="PS51063">
    <property type="entry name" value="HTH_CRP_2"/>
    <property type="match status" value="1"/>
</dbReference>
<evidence type="ECO:0000313" key="6">
    <source>
        <dbReference type="EMBL" id="MER6427514.1"/>
    </source>
</evidence>
<dbReference type="InterPro" id="IPR014710">
    <property type="entry name" value="RmlC-like_jellyroll"/>
</dbReference>
<name>A0ABV1U1B7_9ACTN</name>
<accession>A0ABV1U1B7</accession>
<dbReference type="SUPFAM" id="SSF51206">
    <property type="entry name" value="cAMP-binding domain-like"/>
    <property type="match status" value="1"/>
</dbReference>
<evidence type="ECO:0000256" key="3">
    <source>
        <dbReference type="ARBA" id="ARBA00023163"/>
    </source>
</evidence>
<reference evidence="6 7" key="1">
    <citation type="submission" date="2024-06" db="EMBL/GenBank/DDBJ databases">
        <title>The Natural Products Discovery Center: Release of the First 8490 Sequenced Strains for Exploring Actinobacteria Biosynthetic Diversity.</title>
        <authorList>
            <person name="Kalkreuter E."/>
            <person name="Kautsar S.A."/>
            <person name="Yang D."/>
            <person name="Bader C.D."/>
            <person name="Teijaro C.N."/>
            <person name="Fluegel L."/>
            <person name="Davis C.M."/>
            <person name="Simpson J.R."/>
            <person name="Lauterbach L."/>
            <person name="Steele A.D."/>
            <person name="Gui C."/>
            <person name="Meng S."/>
            <person name="Li G."/>
            <person name="Viehrig K."/>
            <person name="Ye F."/>
            <person name="Su P."/>
            <person name="Kiefer A.F."/>
            <person name="Nichols A."/>
            <person name="Cepeda A.J."/>
            <person name="Yan W."/>
            <person name="Fan B."/>
            <person name="Jiang Y."/>
            <person name="Adhikari A."/>
            <person name="Zheng C.-J."/>
            <person name="Schuster L."/>
            <person name="Cowan T.M."/>
            <person name="Smanski M.J."/>
            <person name="Chevrette M.G."/>
            <person name="De Carvalho L.P.S."/>
            <person name="Shen B."/>
        </authorList>
    </citation>
    <scope>NUCLEOTIDE SEQUENCE [LARGE SCALE GENOMIC DNA]</scope>
    <source>
        <strain evidence="6 7">NPDC001166</strain>
    </source>
</reference>
<dbReference type="RefSeq" id="WP_107423640.1">
    <property type="nucleotide sequence ID" value="NZ_JBEOYA010000019.1"/>
</dbReference>
<organism evidence="6 7">
    <name type="scientific">Streptomyces sp. 900105245</name>
    <dbReference type="NCBI Taxonomy" id="3154379"/>
    <lineage>
        <taxon>Bacteria</taxon>
        <taxon>Bacillati</taxon>
        <taxon>Actinomycetota</taxon>
        <taxon>Actinomycetes</taxon>
        <taxon>Kitasatosporales</taxon>
        <taxon>Streptomycetaceae</taxon>
        <taxon>Streptomyces</taxon>
    </lineage>
</organism>
<dbReference type="PANTHER" id="PTHR24567:SF74">
    <property type="entry name" value="HTH-TYPE TRANSCRIPTIONAL REGULATOR ARCR"/>
    <property type="match status" value="1"/>
</dbReference>
<evidence type="ECO:0000256" key="2">
    <source>
        <dbReference type="ARBA" id="ARBA00023125"/>
    </source>
</evidence>
<evidence type="ECO:0000313" key="7">
    <source>
        <dbReference type="Proteomes" id="UP001470023"/>
    </source>
</evidence>
<feature type="domain" description="HTH crp-type" evidence="5">
    <location>
        <begin position="147"/>
        <end position="221"/>
    </location>
</feature>
<proteinExistence type="predicted"/>
<keyword evidence="3" id="KW-0804">Transcription</keyword>
<dbReference type="Proteomes" id="UP001470023">
    <property type="component" value="Unassembled WGS sequence"/>
</dbReference>
<feature type="domain" description="Cyclic nucleotide-binding" evidence="4">
    <location>
        <begin position="41"/>
        <end position="114"/>
    </location>
</feature>
<protein>
    <submittedName>
        <fullName evidence="6">Crp/Fnr family transcriptional regulator</fullName>
    </submittedName>
</protein>
<evidence type="ECO:0000256" key="1">
    <source>
        <dbReference type="ARBA" id="ARBA00023015"/>
    </source>
</evidence>
<dbReference type="SMART" id="SM00100">
    <property type="entry name" value="cNMP"/>
    <property type="match status" value="1"/>
</dbReference>
<dbReference type="Pfam" id="PF00027">
    <property type="entry name" value="cNMP_binding"/>
    <property type="match status" value="1"/>
</dbReference>
<sequence>MITGSGMEPFCNTERSLACVLQDAAGRGTIRGTRIQIGRREHVYNLGQPDANIYLVESGQVKTLTHTRDGKQCLLSIHGPGDVFGESSVLAANRTETAQAMQVTTLVQVRVAQIMNDCDPPLREALIGHMASRLLEQQQVIANLVTMDSEHRLAALLVNLGKKVGKRRDQTALIRDRITQEELAEMVGTTRSRIGYFLKRFSVAGVVHRTEDAHLCIHIAELTDYLENSSLSAGL</sequence>
<keyword evidence="2" id="KW-0238">DNA-binding</keyword>
<comment type="caution">
    <text evidence="6">The sequence shown here is derived from an EMBL/GenBank/DDBJ whole genome shotgun (WGS) entry which is preliminary data.</text>
</comment>
<dbReference type="InterPro" id="IPR036390">
    <property type="entry name" value="WH_DNA-bd_sf"/>
</dbReference>
<dbReference type="InterPro" id="IPR036388">
    <property type="entry name" value="WH-like_DNA-bd_sf"/>
</dbReference>
<dbReference type="PROSITE" id="PS50042">
    <property type="entry name" value="CNMP_BINDING_3"/>
    <property type="match status" value="1"/>
</dbReference>
<keyword evidence="7" id="KW-1185">Reference proteome</keyword>
<dbReference type="InterPro" id="IPR018490">
    <property type="entry name" value="cNMP-bd_dom_sf"/>
</dbReference>
<dbReference type="Gene3D" id="1.10.10.10">
    <property type="entry name" value="Winged helix-like DNA-binding domain superfamily/Winged helix DNA-binding domain"/>
    <property type="match status" value="1"/>
</dbReference>
<dbReference type="PANTHER" id="PTHR24567">
    <property type="entry name" value="CRP FAMILY TRANSCRIPTIONAL REGULATORY PROTEIN"/>
    <property type="match status" value="1"/>
</dbReference>
<evidence type="ECO:0000259" key="4">
    <source>
        <dbReference type="PROSITE" id="PS50042"/>
    </source>
</evidence>
<gene>
    <name evidence="6" type="ORF">ABT272_07165</name>
</gene>
<dbReference type="Pfam" id="PF13545">
    <property type="entry name" value="HTH_Crp_2"/>
    <property type="match status" value="1"/>
</dbReference>
<dbReference type="InterPro" id="IPR050397">
    <property type="entry name" value="Env_Response_Regulators"/>
</dbReference>
<dbReference type="SUPFAM" id="SSF46785">
    <property type="entry name" value="Winged helix' DNA-binding domain"/>
    <property type="match status" value="1"/>
</dbReference>
<dbReference type="InterPro" id="IPR012318">
    <property type="entry name" value="HTH_CRP"/>
</dbReference>
<dbReference type="InterPro" id="IPR000595">
    <property type="entry name" value="cNMP-bd_dom"/>
</dbReference>
<keyword evidence="1" id="KW-0805">Transcription regulation</keyword>